<dbReference type="CDD" id="cd06261">
    <property type="entry name" value="TM_PBP2"/>
    <property type="match status" value="1"/>
</dbReference>
<evidence type="ECO:0000256" key="7">
    <source>
        <dbReference type="RuleBase" id="RU363032"/>
    </source>
</evidence>
<proteinExistence type="inferred from homology"/>
<keyword evidence="3" id="KW-1003">Cell membrane</keyword>
<organism evidence="9">
    <name type="scientific">uncultured bacterium 1114</name>
    <dbReference type="NCBI Taxonomy" id="548901"/>
    <lineage>
        <taxon>Bacteria</taxon>
        <taxon>environmental samples</taxon>
    </lineage>
</organism>
<name>B8R939_9BACT</name>
<evidence type="ECO:0000256" key="4">
    <source>
        <dbReference type="ARBA" id="ARBA00022692"/>
    </source>
</evidence>
<dbReference type="Pfam" id="PF00528">
    <property type="entry name" value="BPD_transp_1"/>
    <property type="match status" value="1"/>
</dbReference>
<dbReference type="SUPFAM" id="SSF161098">
    <property type="entry name" value="MetI-like"/>
    <property type="match status" value="1"/>
</dbReference>
<dbReference type="PANTHER" id="PTHR30151:SF20">
    <property type="entry name" value="ABC TRANSPORTER PERMEASE PROTEIN HI_0355-RELATED"/>
    <property type="match status" value="1"/>
</dbReference>
<evidence type="ECO:0000256" key="3">
    <source>
        <dbReference type="ARBA" id="ARBA00022475"/>
    </source>
</evidence>
<feature type="transmembrane region" description="Helical" evidence="7">
    <location>
        <begin position="116"/>
        <end position="138"/>
    </location>
</feature>
<evidence type="ECO:0000256" key="1">
    <source>
        <dbReference type="ARBA" id="ARBA00004651"/>
    </source>
</evidence>
<keyword evidence="4 7" id="KW-0812">Transmembrane</keyword>
<comment type="similarity">
    <text evidence="7">Belongs to the binding-protein-dependent transport system permease family.</text>
</comment>
<keyword evidence="2 7" id="KW-0813">Transport</keyword>
<evidence type="ECO:0000256" key="2">
    <source>
        <dbReference type="ARBA" id="ARBA00022448"/>
    </source>
</evidence>
<dbReference type="InterPro" id="IPR000515">
    <property type="entry name" value="MetI-like"/>
</dbReference>
<evidence type="ECO:0000259" key="8">
    <source>
        <dbReference type="PROSITE" id="PS50928"/>
    </source>
</evidence>
<feature type="transmembrane region" description="Helical" evidence="7">
    <location>
        <begin position="184"/>
        <end position="205"/>
    </location>
</feature>
<dbReference type="PANTHER" id="PTHR30151">
    <property type="entry name" value="ALKANE SULFONATE ABC TRANSPORTER-RELATED, MEMBRANE SUBUNIT"/>
    <property type="match status" value="1"/>
</dbReference>
<dbReference type="EMBL" id="EU910858">
    <property type="protein sequence ID" value="ACF98195.1"/>
    <property type="molecule type" value="Genomic_DNA"/>
</dbReference>
<dbReference type="Gene3D" id="1.10.3720.10">
    <property type="entry name" value="MetI-like"/>
    <property type="match status" value="1"/>
</dbReference>
<dbReference type="AlphaFoldDB" id="B8R939"/>
<reference evidence="9" key="1">
    <citation type="journal article" date="2009" name="Appl. Environ. Microbiol.">
        <title>Characterization of denitrification gene clusters of soil bacteria via a metagenomic approach.</title>
        <authorList>
            <person name="Demaneche S."/>
            <person name="Philippot L."/>
            <person name="David M.M."/>
            <person name="Navarro E."/>
            <person name="Vogel T.M."/>
            <person name="Simonet P."/>
        </authorList>
    </citation>
    <scope>NUCLEOTIDE SEQUENCE</scope>
</reference>
<comment type="subcellular location">
    <subcellularLocation>
        <location evidence="1 7">Cell membrane</location>
        <topology evidence="1 7">Multi-pass membrane protein</topology>
    </subcellularLocation>
</comment>
<keyword evidence="6 7" id="KW-0472">Membrane</keyword>
<feature type="transmembrane region" description="Helical" evidence="7">
    <location>
        <begin position="241"/>
        <end position="261"/>
    </location>
</feature>
<dbReference type="GO" id="GO:0055085">
    <property type="term" value="P:transmembrane transport"/>
    <property type="evidence" value="ECO:0007669"/>
    <property type="project" value="InterPro"/>
</dbReference>
<evidence type="ECO:0000256" key="6">
    <source>
        <dbReference type="ARBA" id="ARBA00023136"/>
    </source>
</evidence>
<dbReference type="PROSITE" id="PS50928">
    <property type="entry name" value="ABC_TM1"/>
    <property type="match status" value="1"/>
</dbReference>
<evidence type="ECO:0000256" key="5">
    <source>
        <dbReference type="ARBA" id="ARBA00022989"/>
    </source>
</evidence>
<keyword evidence="5 7" id="KW-1133">Transmembrane helix</keyword>
<feature type="transmembrane region" description="Helical" evidence="7">
    <location>
        <begin position="144"/>
        <end position="163"/>
    </location>
</feature>
<feature type="transmembrane region" description="Helical" evidence="7">
    <location>
        <begin position="25"/>
        <end position="44"/>
    </location>
</feature>
<protein>
    <submittedName>
        <fullName evidence="9">Putative binding-protein-dependent transport systems inner membrane component</fullName>
    </submittedName>
</protein>
<feature type="domain" description="ABC transmembrane type-1" evidence="8">
    <location>
        <begin position="78"/>
        <end position="258"/>
    </location>
</feature>
<dbReference type="InterPro" id="IPR035906">
    <property type="entry name" value="MetI-like_sf"/>
</dbReference>
<feature type="transmembrane region" description="Helical" evidence="7">
    <location>
        <begin position="75"/>
        <end position="104"/>
    </location>
</feature>
<dbReference type="GO" id="GO:0005886">
    <property type="term" value="C:plasma membrane"/>
    <property type="evidence" value="ECO:0007669"/>
    <property type="project" value="UniProtKB-SubCell"/>
</dbReference>
<evidence type="ECO:0000313" key="9">
    <source>
        <dbReference type="EMBL" id="ACF98195.1"/>
    </source>
</evidence>
<sequence>MSQIAIDLAEKERPSLPARLLGHPVGRFAARLAIVLIIFALWEYAPLSRPLRLWVSMPSAIFVQLWQWLADGTIWIHMGATLLAMILGYLLGSSTGIGAGLVLGCLPRTARVLSPFLVAFYSLPKIALAPLFIIFIGIGIGSKVALVATTVFFLVFSSTIDGVRDADRDLIRSLTLMGATPLEIIRKVLIPSALPWIFTGMRIAVRYAFTNTLLSEMIGSNRGLGFLIESSSGMFDSTGSYAAIFVIIIFSVTLNELLTWAERKMPGRRA</sequence>
<accession>B8R939</accession>